<organism evidence="5 6">
    <name type="scientific">Candidatus Roizmanbacteria bacterium RIFCSPLOWO2_02_FULL_38_10</name>
    <dbReference type="NCBI Taxonomy" id="1802074"/>
    <lineage>
        <taxon>Bacteria</taxon>
        <taxon>Candidatus Roizmaniibacteriota</taxon>
    </lineage>
</organism>
<gene>
    <name evidence="5" type="primary">pstB</name>
    <name evidence="5" type="ORF">A3J15_00055</name>
</gene>
<dbReference type="InterPro" id="IPR003439">
    <property type="entry name" value="ABC_transporter-like_ATP-bd"/>
</dbReference>
<dbReference type="CDD" id="cd03260">
    <property type="entry name" value="ABC_PstB_phosphate_transporter"/>
    <property type="match status" value="1"/>
</dbReference>
<dbReference type="PANTHER" id="PTHR43423:SF1">
    <property type="entry name" value="ABC TRANSPORTER I FAMILY MEMBER 17"/>
    <property type="match status" value="1"/>
</dbReference>
<dbReference type="Gene3D" id="3.40.50.300">
    <property type="entry name" value="P-loop containing nucleotide triphosphate hydrolases"/>
    <property type="match status" value="1"/>
</dbReference>
<dbReference type="STRING" id="1802074.A3J15_00055"/>
<dbReference type="PROSITE" id="PS50893">
    <property type="entry name" value="ABC_TRANSPORTER_2"/>
    <property type="match status" value="1"/>
</dbReference>
<accession>A0A1F7JMI4</accession>
<dbReference type="Pfam" id="PF00005">
    <property type="entry name" value="ABC_tran"/>
    <property type="match status" value="1"/>
</dbReference>
<protein>
    <submittedName>
        <fullName evidence="5">Phosphate ABC transporter ATP-binding protein</fullName>
    </submittedName>
</protein>
<evidence type="ECO:0000256" key="2">
    <source>
        <dbReference type="ARBA" id="ARBA00022741"/>
    </source>
</evidence>
<comment type="caution">
    <text evidence="5">The sequence shown here is derived from an EMBL/GenBank/DDBJ whole genome shotgun (WGS) entry which is preliminary data.</text>
</comment>
<keyword evidence="3 5" id="KW-0067">ATP-binding</keyword>
<dbReference type="GO" id="GO:0005524">
    <property type="term" value="F:ATP binding"/>
    <property type="evidence" value="ECO:0007669"/>
    <property type="project" value="UniProtKB-KW"/>
</dbReference>
<dbReference type="EMBL" id="MGAY01000022">
    <property type="protein sequence ID" value="OGK56813.1"/>
    <property type="molecule type" value="Genomic_DNA"/>
</dbReference>
<dbReference type="PANTHER" id="PTHR43423">
    <property type="entry name" value="ABC TRANSPORTER I FAMILY MEMBER 17"/>
    <property type="match status" value="1"/>
</dbReference>
<dbReference type="InterPro" id="IPR005670">
    <property type="entry name" value="PstB-like"/>
</dbReference>
<dbReference type="InterPro" id="IPR017871">
    <property type="entry name" value="ABC_transporter-like_CS"/>
</dbReference>
<dbReference type="GO" id="GO:0016020">
    <property type="term" value="C:membrane"/>
    <property type="evidence" value="ECO:0007669"/>
    <property type="project" value="InterPro"/>
</dbReference>
<evidence type="ECO:0000313" key="6">
    <source>
        <dbReference type="Proteomes" id="UP000176376"/>
    </source>
</evidence>
<evidence type="ECO:0000313" key="5">
    <source>
        <dbReference type="EMBL" id="OGK56813.1"/>
    </source>
</evidence>
<sequence>MKTKIEIKNLSVCYSGSCALKKLNLTIYEHEVLAIIGPANSGKSTFLKLMNRMIDLDFESSVTGQIYIDGINILEKKQHADNIRKRIGMIFAVPIPLPMSILDNMTYPLRLNGESCKTKMLTVTENCLKAAGLWNEVKDRLHQSAMSLSGGQQQRLCLARALTINPEIILFDEPCSGLDPISTANVEKTIQELKKDYTIILVTNNTKQAARVSDRTAFFLSGDLIEIDRTDKLFTAPSQTKTEQYITGKFG</sequence>
<evidence type="ECO:0000256" key="1">
    <source>
        <dbReference type="ARBA" id="ARBA00022448"/>
    </source>
</evidence>
<dbReference type="PROSITE" id="PS00211">
    <property type="entry name" value="ABC_TRANSPORTER_1"/>
    <property type="match status" value="1"/>
</dbReference>
<dbReference type="SMART" id="SM00382">
    <property type="entry name" value="AAA"/>
    <property type="match status" value="1"/>
</dbReference>
<evidence type="ECO:0000259" key="4">
    <source>
        <dbReference type="PROSITE" id="PS50893"/>
    </source>
</evidence>
<dbReference type="InterPro" id="IPR003593">
    <property type="entry name" value="AAA+_ATPase"/>
</dbReference>
<dbReference type="GO" id="GO:0035435">
    <property type="term" value="P:phosphate ion transmembrane transport"/>
    <property type="evidence" value="ECO:0007669"/>
    <property type="project" value="InterPro"/>
</dbReference>
<proteinExistence type="predicted"/>
<dbReference type="GO" id="GO:0016887">
    <property type="term" value="F:ATP hydrolysis activity"/>
    <property type="evidence" value="ECO:0007669"/>
    <property type="project" value="InterPro"/>
</dbReference>
<dbReference type="AlphaFoldDB" id="A0A1F7JMI4"/>
<dbReference type="SUPFAM" id="SSF52540">
    <property type="entry name" value="P-loop containing nucleoside triphosphate hydrolases"/>
    <property type="match status" value="1"/>
</dbReference>
<dbReference type="GO" id="GO:0005315">
    <property type="term" value="F:phosphate transmembrane transporter activity"/>
    <property type="evidence" value="ECO:0007669"/>
    <property type="project" value="InterPro"/>
</dbReference>
<keyword evidence="1" id="KW-0813">Transport</keyword>
<dbReference type="InterPro" id="IPR027417">
    <property type="entry name" value="P-loop_NTPase"/>
</dbReference>
<feature type="domain" description="ABC transporter" evidence="4">
    <location>
        <begin position="5"/>
        <end position="246"/>
    </location>
</feature>
<dbReference type="Proteomes" id="UP000176376">
    <property type="component" value="Unassembled WGS sequence"/>
</dbReference>
<keyword evidence="2" id="KW-0547">Nucleotide-binding</keyword>
<name>A0A1F7JMI4_9BACT</name>
<evidence type="ECO:0000256" key="3">
    <source>
        <dbReference type="ARBA" id="ARBA00022840"/>
    </source>
</evidence>
<reference evidence="5 6" key="1">
    <citation type="journal article" date="2016" name="Nat. Commun.">
        <title>Thousands of microbial genomes shed light on interconnected biogeochemical processes in an aquifer system.</title>
        <authorList>
            <person name="Anantharaman K."/>
            <person name="Brown C.T."/>
            <person name="Hug L.A."/>
            <person name="Sharon I."/>
            <person name="Castelle C.J."/>
            <person name="Probst A.J."/>
            <person name="Thomas B.C."/>
            <person name="Singh A."/>
            <person name="Wilkins M.J."/>
            <person name="Karaoz U."/>
            <person name="Brodie E.L."/>
            <person name="Williams K.H."/>
            <person name="Hubbard S.S."/>
            <person name="Banfield J.F."/>
        </authorList>
    </citation>
    <scope>NUCLEOTIDE SEQUENCE [LARGE SCALE GENOMIC DNA]</scope>
</reference>